<feature type="compositionally biased region" description="Basic and acidic residues" evidence="9">
    <location>
        <begin position="507"/>
        <end position="519"/>
    </location>
</feature>
<dbReference type="Gene3D" id="2.40.50.140">
    <property type="entry name" value="Nucleic acid-binding proteins"/>
    <property type="match status" value="3"/>
</dbReference>
<keyword evidence="3" id="KW-0235">DNA replication</keyword>
<dbReference type="GO" id="GO:0008270">
    <property type="term" value="F:zinc ion binding"/>
    <property type="evidence" value="ECO:0007669"/>
    <property type="project" value="UniProtKB-KW"/>
</dbReference>
<evidence type="ECO:0000256" key="1">
    <source>
        <dbReference type="ARBA" id="ARBA00004123"/>
    </source>
</evidence>
<feature type="compositionally biased region" description="Low complexity" evidence="9">
    <location>
        <begin position="543"/>
        <end position="554"/>
    </location>
</feature>
<evidence type="ECO:0000256" key="7">
    <source>
        <dbReference type="ARBA" id="ARBA00023125"/>
    </source>
</evidence>
<evidence type="ECO:0000256" key="3">
    <source>
        <dbReference type="ARBA" id="ARBA00022705"/>
    </source>
</evidence>
<evidence type="ECO:0000256" key="2">
    <source>
        <dbReference type="ARBA" id="ARBA00005690"/>
    </source>
</evidence>
<dbReference type="CDD" id="cd04475">
    <property type="entry name" value="RPA1_DBD_B"/>
    <property type="match status" value="1"/>
</dbReference>
<evidence type="ECO:0000256" key="9">
    <source>
        <dbReference type="SAM" id="MobiDB-lite"/>
    </source>
</evidence>
<evidence type="ECO:0000259" key="11">
    <source>
        <dbReference type="Pfam" id="PF08646"/>
    </source>
</evidence>
<evidence type="ECO:0000259" key="12">
    <source>
        <dbReference type="Pfam" id="PF16900"/>
    </source>
</evidence>
<evidence type="ECO:0000313" key="13">
    <source>
        <dbReference type="EMBL" id="SBT31751.1"/>
    </source>
</evidence>
<dbReference type="InterPro" id="IPR004365">
    <property type="entry name" value="NA-bd_OB_tRNA"/>
</dbReference>
<dbReference type="SUPFAM" id="SSF50249">
    <property type="entry name" value="Nucleic acid-binding proteins"/>
    <property type="match status" value="3"/>
</dbReference>
<evidence type="ECO:0000256" key="6">
    <source>
        <dbReference type="ARBA" id="ARBA00022833"/>
    </source>
</evidence>
<dbReference type="Pfam" id="PF08646">
    <property type="entry name" value="Rep_fac-A_C"/>
    <property type="match status" value="1"/>
</dbReference>
<dbReference type="GO" id="GO:0003677">
    <property type="term" value="F:DNA binding"/>
    <property type="evidence" value="ECO:0007669"/>
    <property type="project" value="UniProtKB-KW"/>
</dbReference>
<feature type="compositionally biased region" description="Polar residues" evidence="9">
    <location>
        <begin position="689"/>
        <end position="746"/>
    </location>
</feature>
<dbReference type="FunFam" id="2.40.50.140:FF:000041">
    <property type="entry name" value="Replication protein A subunit"/>
    <property type="match status" value="1"/>
</dbReference>
<dbReference type="InterPro" id="IPR031657">
    <property type="entry name" value="REPA_OB_2"/>
</dbReference>
<dbReference type="PANTHER" id="PTHR47165:SF4">
    <property type="entry name" value="OS03G0429900 PROTEIN"/>
    <property type="match status" value="1"/>
</dbReference>
<dbReference type="CDD" id="cd04476">
    <property type="entry name" value="RPA1_DBD_C"/>
    <property type="match status" value="1"/>
</dbReference>
<evidence type="ECO:0000259" key="10">
    <source>
        <dbReference type="Pfam" id="PF01336"/>
    </source>
</evidence>
<dbReference type="EMBL" id="FLRE01000024">
    <property type="protein sequence ID" value="SBT31751.1"/>
    <property type="molecule type" value="Genomic_DNA"/>
</dbReference>
<feature type="region of interest" description="Disordered" evidence="9">
    <location>
        <begin position="498"/>
        <end position="560"/>
    </location>
</feature>
<comment type="subcellular location">
    <subcellularLocation>
        <location evidence="1">Nucleus</location>
    </subcellularLocation>
</comment>
<keyword evidence="4" id="KW-0479">Metal-binding</keyword>
<comment type="similarity">
    <text evidence="2">Belongs to the replication factor A protein 1 family.</text>
</comment>
<dbReference type="InterPro" id="IPR013955">
    <property type="entry name" value="Rep_factor-A_C"/>
</dbReference>
<evidence type="ECO:0000256" key="4">
    <source>
        <dbReference type="ARBA" id="ARBA00022723"/>
    </source>
</evidence>
<organism evidence="13 14">
    <name type="scientific">Plasmodium ovale wallikeri</name>
    <dbReference type="NCBI Taxonomy" id="864142"/>
    <lineage>
        <taxon>Eukaryota</taxon>
        <taxon>Sar</taxon>
        <taxon>Alveolata</taxon>
        <taxon>Apicomplexa</taxon>
        <taxon>Aconoidasida</taxon>
        <taxon>Haemosporida</taxon>
        <taxon>Plasmodiidae</taxon>
        <taxon>Plasmodium</taxon>
        <taxon>Plasmodium (Plasmodium)</taxon>
    </lineage>
</organism>
<name>A0A1A8YK70_PLAOA</name>
<evidence type="ECO:0000313" key="14">
    <source>
        <dbReference type="Proteomes" id="UP000078550"/>
    </source>
</evidence>
<proteinExistence type="inferred from homology"/>
<keyword evidence="5" id="KW-0863">Zinc-finger</keyword>
<sequence length="1335" mass="149890">MLYHTRVNLFLCTPKNILLMQKGKTHHLTGFRIYYREPKTKGRRFRWDKKAAHSVAQSAPHSVARSDLHRRCIGSCNVTLLIDTCTYVNPPSFHLVPQKMNQNEEILSKATPNFISKFFTEPDSEETLCWLNSEVHLICFSQMNAGANQTFLKVIDGTIPPQYYAIIHLGPDENTTTGSTPISYVKKIITIEKFSITNYYGKLFILAKKVSVFLSVDNFDIEDLFRIYHLQSISYLILNSRSEAKGRNKNNSLTDSAGEGEVGHSKSEGKMDMYNGGEKTGNCNGGEKMGNCSGVGGNNYSHQATTYSSSEGKMTINDKPEVSNEHYRRASNENVANEPNSSLLFNSAYTEHFTSQEKLKYRETSDLGTTMQNTAHGKMVANGGSGNDNTAAHVQSGVVPNVVPGLVPSAKVPVMPPIEPFVESRMKTHMGSNIIERQMGSPVKPLAKPLAKSLAKSLVKLPLDPHIEPHVQPHIEPKMVPHINPAMGPHVNPAMGPRISPTTGPHVEPHHRENFEHGENPPPCSYSAQDNGYESKNGDIPESLSSSMHPSYSSHEVNPINNKRNYTISYDNSLTSDNGIHNSKSKTHNLNVYHHANSRHNNGEEHILASSSMYRKDNKFKENGIGDYSKVDAKCANPCLPEETMDERPKVLEYVAAPGFEYTSYTHSGYPQSGYPQSGYPQKGYPQNGYPQNGYPQSGYPQNGYPQNGYPQSDYPQSGYPQSGYPQSGYPQNGYPQSGYPQNGYPQNGYPRDDHPLRGNATSGTNSNNDNNAGTMKGSRSGELISEKCVLAEAGGGISNKRDSFFSSSHVEDNAKKMRIESMESIQDTRETLNPVDEMMERRNEAKLVKDNSSGRYNRKSTPYQNSAVIKTNDGILMPINKLSQYSSKWIIKARVQSKDNIRKFYSGNKEGKVFNIELCDEDGEIKVNFFGKAVDKWYEFLQVGKIYKISRGNIKAANKKFNTLKHDCEITLDENSIIELLEENDNIPKFIYNFISIDSIKNMNTGSLVDVIGIVLTFQDAIQILIKKTGQYKEKRDLVLIDESNETINVTLWGDHALKVDEIDLRNNCIICFKHVKIGEWQGKKLESHPKTKIEINPEIDRSYILKNWWDNNKQSIYNSININSNVFNIELQKSIEDIKKDVNAANDDALVGKGIIFTTFGFIDHIYNSLPVYSACPDCNKKMITNVVEDEMDSSSPAMDESMYCAKCDKNNVPIYNYSVNLKITDNTDSLRASAFANCAKTIMNGMSADDFMKLRQEYISQENIENFDVIEKVKLNEFFFRIKAYMTSHMDEVKRNYTILEAIPLNKLLVDNCKFLIKSIKSSAVKDELGDA</sequence>
<keyword evidence="7" id="KW-0238">DNA-binding</keyword>
<feature type="domain" description="Replication protein A OB" evidence="12">
    <location>
        <begin position="998"/>
        <end position="1097"/>
    </location>
</feature>
<feature type="compositionally biased region" description="Basic and acidic residues" evidence="9">
    <location>
        <begin position="261"/>
        <end position="271"/>
    </location>
</feature>
<evidence type="ECO:0000256" key="5">
    <source>
        <dbReference type="ARBA" id="ARBA00022771"/>
    </source>
</evidence>
<dbReference type="GO" id="GO:0005634">
    <property type="term" value="C:nucleus"/>
    <property type="evidence" value="ECO:0007669"/>
    <property type="project" value="UniProtKB-SubCell"/>
</dbReference>
<feature type="region of interest" description="Disordered" evidence="9">
    <location>
        <begin position="673"/>
        <end position="780"/>
    </location>
</feature>
<feature type="domain" description="Replication factor A C-terminal" evidence="11">
    <location>
        <begin position="1159"/>
        <end position="1309"/>
    </location>
</feature>
<evidence type="ECO:0000256" key="8">
    <source>
        <dbReference type="ARBA" id="ARBA00023242"/>
    </source>
</evidence>
<dbReference type="Proteomes" id="UP000078550">
    <property type="component" value="Unassembled WGS sequence"/>
</dbReference>
<feature type="region of interest" description="Disordered" evidence="9">
    <location>
        <begin position="246"/>
        <end position="274"/>
    </location>
</feature>
<dbReference type="InterPro" id="IPR012340">
    <property type="entry name" value="NA-bd_OB-fold"/>
</dbReference>
<feature type="compositionally biased region" description="Polar residues" evidence="9">
    <location>
        <begin position="760"/>
        <end position="774"/>
    </location>
</feature>
<gene>
    <name evidence="13" type="ORF">POVWA2_005830</name>
</gene>
<feature type="domain" description="OB" evidence="10">
    <location>
        <begin position="891"/>
        <end position="970"/>
    </location>
</feature>
<keyword evidence="8" id="KW-0539">Nucleus</keyword>
<dbReference type="GO" id="GO:0006260">
    <property type="term" value="P:DNA replication"/>
    <property type="evidence" value="ECO:0007669"/>
    <property type="project" value="UniProtKB-KW"/>
</dbReference>
<reference evidence="14" key="1">
    <citation type="submission" date="2016-05" db="EMBL/GenBank/DDBJ databases">
        <authorList>
            <person name="Naeem Raeece"/>
        </authorList>
    </citation>
    <scope>NUCLEOTIDE SEQUENCE [LARGE SCALE GENOMIC DNA]</scope>
</reference>
<dbReference type="Pfam" id="PF01336">
    <property type="entry name" value="tRNA_anti-codon"/>
    <property type="match status" value="1"/>
</dbReference>
<keyword evidence="6" id="KW-0862">Zinc</keyword>
<dbReference type="PANTHER" id="PTHR47165">
    <property type="entry name" value="OS03G0429900 PROTEIN"/>
    <property type="match status" value="1"/>
</dbReference>
<dbReference type="CDD" id="cd04474">
    <property type="entry name" value="RPA1_DBD_A"/>
    <property type="match status" value="1"/>
</dbReference>
<dbReference type="InterPro" id="IPR047192">
    <property type="entry name" value="Euk_RPA1_DBD_C"/>
</dbReference>
<dbReference type="Pfam" id="PF16900">
    <property type="entry name" value="REPA_OB_2"/>
    <property type="match status" value="1"/>
</dbReference>
<accession>A0A1A8YK70</accession>
<dbReference type="FunFam" id="2.40.50.140:FF:000064">
    <property type="entry name" value="Replication protein A subunit"/>
    <property type="match status" value="1"/>
</dbReference>
<protein>
    <submittedName>
        <fullName evidence="13">Replication protein A1, large subunit, putative</fullName>
    </submittedName>
</protein>